<dbReference type="GO" id="GO:0008932">
    <property type="term" value="F:lytic endotransglycosylase activity"/>
    <property type="evidence" value="ECO:0007669"/>
    <property type="project" value="TreeGrafter"/>
</dbReference>
<dbReference type="Proteomes" id="UP000000753">
    <property type="component" value="Chromosome"/>
</dbReference>
<feature type="domain" description="LysM" evidence="2">
    <location>
        <begin position="467"/>
        <end position="511"/>
    </location>
</feature>
<feature type="domain" description="LysM" evidence="2">
    <location>
        <begin position="330"/>
        <end position="373"/>
    </location>
</feature>
<dbReference type="InterPro" id="IPR018392">
    <property type="entry name" value="LysM"/>
</dbReference>
<dbReference type="PANTHER" id="PTHR33734">
    <property type="entry name" value="LYSM DOMAIN-CONTAINING GPI-ANCHORED PROTEIN 2"/>
    <property type="match status" value="1"/>
</dbReference>
<dbReference type="HOGENOM" id="CLU_009520_1_4_6"/>
<dbReference type="eggNOG" id="COG0741">
    <property type="taxonomic scope" value="Bacteria"/>
</dbReference>
<dbReference type="PROSITE" id="PS00922">
    <property type="entry name" value="TRANSGLYCOSYLASE"/>
    <property type="match status" value="1"/>
</dbReference>
<dbReference type="KEGG" id="swp:swp_2297"/>
<dbReference type="CDD" id="cd00118">
    <property type="entry name" value="LysM"/>
    <property type="match status" value="3"/>
</dbReference>
<protein>
    <submittedName>
        <fullName evidence="3">Peptidoglycan-binding LysM:SLT:MLTD_N</fullName>
    </submittedName>
</protein>
<dbReference type="PROSITE" id="PS51782">
    <property type="entry name" value="LYSM"/>
    <property type="match status" value="3"/>
</dbReference>
<dbReference type="InterPro" id="IPR008258">
    <property type="entry name" value="Transglycosylase_SLT_dom_1"/>
</dbReference>
<dbReference type="AlphaFoldDB" id="B8CNS4"/>
<dbReference type="CAZy" id="GH23">
    <property type="family name" value="Glycoside Hydrolase Family 23"/>
</dbReference>
<dbReference type="Gene3D" id="3.10.350.10">
    <property type="entry name" value="LysM domain"/>
    <property type="match status" value="3"/>
</dbReference>
<sequence length="520" mass="58567">MRVPILLVAGGIALLTGCQNLSSQTTSEGPKATPVVAEKVTKDPVKPEVAEVVEVTDIWERIRLELKMDVPDEKLVRQYRDWYIKHPQHLIRVSERATPFMYLIVEEIEKRNLPIELALLPIVESAFDPFAYSHGAASGLWQFTSPMARHFGLQMNWWYDGRRDVPAATVAALDMLEYLYDKTGDNWLYAIAAYNTGEGRVINAAKRNKRKGIPTDFWHLNLPRETERYVPQLLALADVIKNADKYGITLTPISNEPQIEVIDIGSQIDLALAADIAGMTTSELHKLNPGFNRWATAPDGPHNLVLPVEKASAFKIALNDTQKSERLNWERYKIKSGDSLGLIAKRYRTTVSALKSVNDINGNTIVAGKFLLIPVAAKNLDEYLLSADQRKNRKQNKTRGQQKLTYTVKSGDSFWKIAKQHKVKTSQLASWNSMAPKDPLQIGQKLVIWTGNSTASNQGLKEVMRTVNYKVRSGDSLARIASKFNVKVSDLVRWNKLEKSKYIQPGQTLKLYVDMTKVRA</sequence>
<organism evidence="3 4">
    <name type="scientific">Shewanella piezotolerans (strain WP3 / JCM 13877)</name>
    <dbReference type="NCBI Taxonomy" id="225849"/>
    <lineage>
        <taxon>Bacteria</taxon>
        <taxon>Pseudomonadati</taxon>
        <taxon>Pseudomonadota</taxon>
        <taxon>Gammaproteobacteria</taxon>
        <taxon>Alteromonadales</taxon>
        <taxon>Shewanellaceae</taxon>
        <taxon>Shewanella</taxon>
    </lineage>
</organism>
<gene>
    <name evidence="3" type="ordered locus">swp_2297</name>
</gene>
<evidence type="ECO:0000256" key="1">
    <source>
        <dbReference type="ARBA" id="ARBA00007734"/>
    </source>
</evidence>
<dbReference type="Gene3D" id="1.10.530.10">
    <property type="match status" value="1"/>
</dbReference>
<dbReference type="RefSeq" id="WP_020912403.1">
    <property type="nucleotide sequence ID" value="NC_011566.1"/>
</dbReference>
<dbReference type="STRING" id="225849.swp_2297"/>
<proteinExistence type="inferred from homology"/>
<dbReference type="Pfam" id="PF01464">
    <property type="entry name" value="SLT"/>
    <property type="match status" value="1"/>
</dbReference>
<dbReference type="InterPro" id="IPR036779">
    <property type="entry name" value="LysM_dom_sf"/>
</dbReference>
<dbReference type="SUPFAM" id="SSF54106">
    <property type="entry name" value="LysM domain"/>
    <property type="match status" value="3"/>
</dbReference>
<dbReference type="InterPro" id="IPR000189">
    <property type="entry name" value="Transglyc_AS"/>
</dbReference>
<evidence type="ECO:0000313" key="4">
    <source>
        <dbReference type="Proteomes" id="UP000000753"/>
    </source>
</evidence>
<dbReference type="CAZy" id="CBM50">
    <property type="family name" value="Carbohydrate-Binding Module Family 50"/>
</dbReference>
<name>B8CNS4_SHEPW</name>
<dbReference type="SUPFAM" id="SSF53955">
    <property type="entry name" value="Lysozyme-like"/>
    <property type="match status" value="1"/>
</dbReference>
<comment type="similarity">
    <text evidence="1">Belongs to the transglycosylase Slt family.</text>
</comment>
<evidence type="ECO:0000259" key="2">
    <source>
        <dbReference type="PROSITE" id="PS51782"/>
    </source>
</evidence>
<dbReference type="InterPro" id="IPR023346">
    <property type="entry name" value="Lysozyme-like_dom_sf"/>
</dbReference>
<dbReference type="SMART" id="SM00257">
    <property type="entry name" value="LysM"/>
    <property type="match status" value="3"/>
</dbReference>
<dbReference type="EMBL" id="CP000472">
    <property type="protein sequence ID" value="ACJ29043.1"/>
    <property type="molecule type" value="Genomic_DNA"/>
</dbReference>
<evidence type="ECO:0000313" key="3">
    <source>
        <dbReference type="EMBL" id="ACJ29043.1"/>
    </source>
</evidence>
<reference evidence="3 4" key="1">
    <citation type="journal article" date="2008" name="PLoS ONE">
        <title>Environmental adaptation: genomic analysis of the piezotolerant and psychrotolerant deep-sea iron reducing bacterium Shewanella piezotolerans WP3.</title>
        <authorList>
            <person name="Wang F."/>
            <person name="Wang J."/>
            <person name="Jian H."/>
            <person name="Zhang B."/>
            <person name="Li S."/>
            <person name="Wang F."/>
            <person name="Zeng X."/>
            <person name="Gao L."/>
            <person name="Bartlett D.H."/>
            <person name="Yu J."/>
            <person name="Hu S."/>
            <person name="Xiao X."/>
        </authorList>
    </citation>
    <scope>NUCLEOTIDE SEQUENCE [LARGE SCALE GENOMIC DNA]</scope>
    <source>
        <strain evidence="4">WP3 / JCM 13877</strain>
    </source>
</reference>
<accession>B8CNS4</accession>
<dbReference type="FunFam" id="1.10.530.10:FF:000004">
    <property type="entry name" value="Membrane-bound lytic murein transglycosylase D"/>
    <property type="match status" value="1"/>
</dbReference>
<dbReference type="PANTHER" id="PTHR33734:SF22">
    <property type="entry name" value="MEMBRANE-BOUND LYTIC MUREIN TRANSGLYCOSYLASE D"/>
    <property type="match status" value="1"/>
</dbReference>
<dbReference type="PROSITE" id="PS51257">
    <property type="entry name" value="PROKAR_LIPOPROTEIN"/>
    <property type="match status" value="1"/>
</dbReference>
<dbReference type="eggNOG" id="COG1388">
    <property type="taxonomic scope" value="Bacteria"/>
</dbReference>
<dbReference type="CDD" id="cd16894">
    <property type="entry name" value="MltD-like"/>
    <property type="match status" value="1"/>
</dbReference>
<dbReference type="OrthoDB" id="9815002at2"/>
<keyword evidence="4" id="KW-1185">Reference proteome</keyword>
<feature type="domain" description="LysM" evidence="2">
    <location>
        <begin position="404"/>
        <end position="448"/>
    </location>
</feature>
<dbReference type="GO" id="GO:0000270">
    <property type="term" value="P:peptidoglycan metabolic process"/>
    <property type="evidence" value="ECO:0007669"/>
    <property type="project" value="InterPro"/>
</dbReference>
<dbReference type="GO" id="GO:0016020">
    <property type="term" value="C:membrane"/>
    <property type="evidence" value="ECO:0007669"/>
    <property type="project" value="InterPro"/>
</dbReference>
<dbReference type="Pfam" id="PF01476">
    <property type="entry name" value="LysM"/>
    <property type="match status" value="3"/>
</dbReference>